<keyword evidence="3" id="KW-1185">Reference proteome</keyword>
<evidence type="ECO:0000313" key="2">
    <source>
        <dbReference type="EMBL" id="MBB6013488.1"/>
    </source>
</evidence>
<dbReference type="Proteomes" id="UP000533306">
    <property type="component" value="Unassembled WGS sequence"/>
</dbReference>
<accession>A0A7W9VVX4</accession>
<evidence type="ECO:0000313" key="3">
    <source>
        <dbReference type="Proteomes" id="UP000533306"/>
    </source>
</evidence>
<proteinExistence type="predicted"/>
<dbReference type="RefSeq" id="WP_246374717.1">
    <property type="nucleotide sequence ID" value="NZ_JACHEU010000002.1"/>
</dbReference>
<dbReference type="AlphaFoldDB" id="A0A7W9VVX4"/>
<comment type="caution">
    <text evidence="2">The sequence shown here is derived from an EMBL/GenBank/DDBJ whole genome shotgun (WGS) entry which is preliminary data.</text>
</comment>
<protein>
    <recommendedName>
        <fullName evidence="4">HK97 gp10 family phage protein</fullName>
    </recommendedName>
</protein>
<reference evidence="2 3" key="1">
    <citation type="submission" date="2020-08" db="EMBL/GenBank/DDBJ databases">
        <title>Genomic Encyclopedia of Type Strains, Phase IV (KMG-IV): sequencing the most valuable type-strain genomes for metagenomic binning, comparative biology and taxonomic classification.</title>
        <authorList>
            <person name="Goeker M."/>
        </authorList>
    </citation>
    <scope>NUCLEOTIDE SEQUENCE [LARGE SCALE GENOMIC DNA]</scope>
    <source>
        <strain evidence="2 3">DSM 11099</strain>
    </source>
</reference>
<name>A0A7W9VVX4_9HYPH</name>
<evidence type="ECO:0000256" key="1">
    <source>
        <dbReference type="SAM" id="MobiDB-lite"/>
    </source>
</evidence>
<gene>
    <name evidence="2" type="ORF">HNR59_002877</name>
</gene>
<dbReference type="EMBL" id="JACHEU010000002">
    <property type="protein sequence ID" value="MBB6013488.1"/>
    <property type="molecule type" value="Genomic_DNA"/>
</dbReference>
<organism evidence="2 3">
    <name type="scientific">Aquamicrobium lusatiense</name>
    <dbReference type="NCBI Taxonomy" id="89772"/>
    <lineage>
        <taxon>Bacteria</taxon>
        <taxon>Pseudomonadati</taxon>
        <taxon>Pseudomonadota</taxon>
        <taxon>Alphaproteobacteria</taxon>
        <taxon>Hyphomicrobiales</taxon>
        <taxon>Phyllobacteriaceae</taxon>
        <taxon>Aquamicrobium</taxon>
    </lineage>
</organism>
<feature type="region of interest" description="Disordered" evidence="1">
    <location>
        <begin position="91"/>
        <end position="117"/>
    </location>
</feature>
<sequence>MRRLNELAPMAEEYAAEAKLEVVKEAANLISAAAPFDTGDYMSEIKGERQADNPNHAPVVGQKSKDPDATAVYAPFIWRFLEFGTKPHSLARNARRDAGRRQTQGGQHPGTMAQPHVFPTWNEFKPRAKRTINAAINRAVREVRGG</sequence>
<evidence type="ECO:0008006" key="4">
    <source>
        <dbReference type="Google" id="ProtNLM"/>
    </source>
</evidence>